<dbReference type="SUPFAM" id="SSF53850">
    <property type="entry name" value="Periplasmic binding protein-like II"/>
    <property type="match status" value="1"/>
</dbReference>
<gene>
    <name evidence="6" type="primary">hdfR_2</name>
    <name evidence="6" type="ORF">LMG32289_01311</name>
</gene>
<dbReference type="EMBL" id="CAJZAG010000002">
    <property type="protein sequence ID" value="CAG9167157.1"/>
    <property type="molecule type" value="Genomic_DNA"/>
</dbReference>
<comment type="caution">
    <text evidence="6">The sequence shown here is derived from an EMBL/GenBank/DDBJ whole genome shotgun (WGS) entry which is preliminary data.</text>
</comment>
<evidence type="ECO:0000259" key="5">
    <source>
        <dbReference type="PROSITE" id="PS50931"/>
    </source>
</evidence>
<evidence type="ECO:0000256" key="4">
    <source>
        <dbReference type="ARBA" id="ARBA00023163"/>
    </source>
</evidence>
<dbReference type="Gene3D" id="1.10.10.10">
    <property type="entry name" value="Winged helix-like DNA-binding domain superfamily/Winged helix DNA-binding domain"/>
    <property type="match status" value="1"/>
</dbReference>
<feature type="domain" description="HTH lysR-type" evidence="5">
    <location>
        <begin position="6"/>
        <end position="63"/>
    </location>
</feature>
<protein>
    <submittedName>
        <fullName evidence="6">HTH-type transcriptional regulator HdfR</fullName>
    </submittedName>
</protein>
<dbReference type="PRINTS" id="PR00039">
    <property type="entry name" value="HTHLYSR"/>
</dbReference>
<evidence type="ECO:0000256" key="2">
    <source>
        <dbReference type="ARBA" id="ARBA00023015"/>
    </source>
</evidence>
<dbReference type="PANTHER" id="PTHR30579">
    <property type="entry name" value="TRANSCRIPTIONAL REGULATOR"/>
    <property type="match status" value="1"/>
</dbReference>
<dbReference type="PROSITE" id="PS50931">
    <property type="entry name" value="HTH_LYSR"/>
    <property type="match status" value="1"/>
</dbReference>
<evidence type="ECO:0000256" key="1">
    <source>
        <dbReference type="ARBA" id="ARBA00009437"/>
    </source>
</evidence>
<dbReference type="InterPro" id="IPR036388">
    <property type="entry name" value="WH-like_DNA-bd_sf"/>
</dbReference>
<dbReference type="Proteomes" id="UP000706525">
    <property type="component" value="Unassembled WGS sequence"/>
</dbReference>
<dbReference type="SUPFAM" id="SSF46785">
    <property type="entry name" value="Winged helix' DNA-binding domain"/>
    <property type="match status" value="1"/>
</dbReference>
<keyword evidence="4" id="KW-0804">Transcription</keyword>
<dbReference type="InterPro" id="IPR000847">
    <property type="entry name" value="LysR_HTH_N"/>
</dbReference>
<dbReference type="RefSeq" id="WP_223983477.1">
    <property type="nucleotide sequence ID" value="NZ_CAJZAG010000002.1"/>
</dbReference>
<keyword evidence="3" id="KW-0238">DNA-binding</keyword>
<accession>A0ABM8WIE0</accession>
<dbReference type="Pfam" id="PF03466">
    <property type="entry name" value="LysR_substrate"/>
    <property type="match status" value="1"/>
</dbReference>
<comment type="similarity">
    <text evidence="1">Belongs to the LysR transcriptional regulatory family.</text>
</comment>
<proteinExistence type="inferred from homology"/>
<name>A0ABM8WIE0_9BURK</name>
<evidence type="ECO:0000313" key="6">
    <source>
        <dbReference type="EMBL" id="CAG9167157.1"/>
    </source>
</evidence>
<keyword evidence="7" id="KW-1185">Reference proteome</keyword>
<dbReference type="Gene3D" id="3.40.190.10">
    <property type="entry name" value="Periplasmic binding protein-like II"/>
    <property type="match status" value="2"/>
</dbReference>
<sequence length="307" mass="32799">MTRTNLDMDVLRTFVTGFELGSFARAADRLGRSQSAISTQLRKLEDQIGLPLVRKSGRGLALTPAGEALLSYARRMLELNDEAVDTVRGADLEGWVRLGLPQDFADSLLPAVLGRFARAHPKVRVEVQVDRSVPLAEKTLRGELDMALVWGDGIDMPNFPNGERVADVPIVWAGTPEWVTHRLAAPAEPLPLIAFVPPCTFRAAGIAALDAAGMPWRLAFTSPSLSGLWAAAEAGLGVTPRTRVSLPPNLTALDPRATGLPPLPTAPLSLHRAEADPSAAVQRLTTIVLETVHEALSSPAAAFAQLP</sequence>
<evidence type="ECO:0000313" key="7">
    <source>
        <dbReference type="Proteomes" id="UP000706525"/>
    </source>
</evidence>
<dbReference type="InterPro" id="IPR005119">
    <property type="entry name" value="LysR_subst-bd"/>
</dbReference>
<dbReference type="PANTHER" id="PTHR30579:SF7">
    <property type="entry name" value="HTH-TYPE TRANSCRIPTIONAL REGULATOR LRHA-RELATED"/>
    <property type="match status" value="1"/>
</dbReference>
<reference evidence="6 7" key="1">
    <citation type="submission" date="2021-08" db="EMBL/GenBank/DDBJ databases">
        <authorList>
            <person name="Peeters C."/>
        </authorList>
    </citation>
    <scope>NUCLEOTIDE SEQUENCE [LARGE SCALE GENOMIC DNA]</scope>
    <source>
        <strain evidence="6 7">LMG 32289</strain>
    </source>
</reference>
<evidence type="ECO:0000256" key="3">
    <source>
        <dbReference type="ARBA" id="ARBA00023125"/>
    </source>
</evidence>
<organism evidence="6 7">
    <name type="scientific">Cupriavidus pampae</name>
    <dbReference type="NCBI Taxonomy" id="659251"/>
    <lineage>
        <taxon>Bacteria</taxon>
        <taxon>Pseudomonadati</taxon>
        <taxon>Pseudomonadota</taxon>
        <taxon>Betaproteobacteria</taxon>
        <taxon>Burkholderiales</taxon>
        <taxon>Burkholderiaceae</taxon>
        <taxon>Cupriavidus</taxon>
    </lineage>
</organism>
<dbReference type="InterPro" id="IPR050176">
    <property type="entry name" value="LTTR"/>
</dbReference>
<keyword evidence="2" id="KW-0805">Transcription regulation</keyword>
<dbReference type="InterPro" id="IPR036390">
    <property type="entry name" value="WH_DNA-bd_sf"/>
</dbReference>
<dbReference type="Pfam" id="PF00126">
    <property type="entry name" value="HTH_1"/>
    <property type="match status" value="1"/>
</dbReference>